<dbReference type="Pfam" id="PF00586">
    <property type="entry name" value="AIRS"/>
    <property type="match status" value="1"/>
</dbReference>
<feature type="non-terminal residue" evidence="11">
    <location>
        <position position="393"/>
    </location>
</feature>
<dbReference type="GO" id="GO:0005524">
    <property type="term" value="F:ATP binding"/>
    <property type="evidence" value="ECO:0007669"/>
    <property type="project" value="UniProtKB-KW"/>
</dbReference>
<evidence type="ECO:0000256" key="1">
    <source>
        <dbReference type="ARBA" id="ARBA00022490"/>
    </source>
</evidence>
<keyword evidence="3" id="KW-0479">Metal-binding</keyword>
<dbReference type="SUPFAM" id="SSF56042">
    <property type="entry name" value="PurM C-terminal domain-like"/>
    <property type="match status" value="1"/>
</dbReference>
<reference evidence="11" key="1">
    <citation type="submission" date="2013-08" db="EMBL/GenBank/DDBJ databases">
        <authorList>
            <person name="Mendez C."/>
            <person name="Richter M."/>
            <person name="Ferrer M."/>
            <person name="Sanchez J."/>
        </authorList>
    </citation>
    <scope>NUCLEOTIDE SEQUENCE</scope>
</reference>
<evidence type="ECO:0000259" key="8">
    <source>
        <dbReference type="Pfam" id="PF00586"/>
    </source>
</evidence>
<feature type="domain" description="PurM-like N-terminal" evidence="8">
    <location>
        <begin position="82"/>
        <end position="202"/>
    </location>
</feature>
<evidence type="ECO:0000256" key="2">
    <source>
        <dbReference type="ARBA" id="ARBA00022598"/>
    </source>
</evidence>
<evidence type="ECO:0000313" key="11">
    <source>
        <dbReference type="EMBL" id="EQD34542.1"/>
    </source>
</evidence>
<feature type="domain" description="Phosphoribosylformylglycinamidine synthase linker" evidence="10">
    <location>
        <begin position="11"/>
        <end position="58"/>
    </location>
</feature>
<sequence>LIDIKDSRLPEISARMKLGLSLDEMIMLKNYFLSLERDPTDIEIHAMAQAWSEHCCYKSSKFYLKKYLSGLRQDYVILAMEDDAGVVEFDDDNVYVLKMESHNHPSAIEPYGGAATGVGGIIRDVLCMGAQPVALLDSLFFGDLRSGHEEGRLDQRFIFNRAVAGIRDYGNRMGIPTVAGSLVFDYTYSGNPLINAGCIGIARRKDIVRSRVTRPGDFLVVAGGKTGRDGIHGVNFASRSVSGKREEDIGSVQLGNPVTEEALTHAVLEATEAGILDGMKDLGGGGLSSSVGELCYAGGLSAVILLDRVPLKEEDMHPWEIWVSESQERMLMAVSKENLPLLDSIMESWGLDHAVIGHTREGSNLKIEFHGEAVLDLDLAFMTSGPVYCRNYV</sequence>
<dbReference type="InterPro" id="IPR041609">
    <property type="entry name" value="PurL_linker"/>
</dbReference>
<dbReference type="Gene3D" id="3.90.650.10">
    <property type="entry name" value="PurM-like C-terminal domain"/>
    <property type="match status" value="1"/>
</dbReference>
<organism evidence="11">
    <name type="scientific">mine drainage metagenome</name>
    <dbReference type="NCBI Taxonomy" id="410659"/>
    <lineage>
        <taxon>unclassified sequences</taxon>
        <taxon>metagenomes</taxon>
        <taxon>ecological metagenomes</taxon>
    </lineage>
</organism>
<keyword evidence="2" id="KW-0436">Ligase</keyword>
<dbReference type="HAMAP" id="MF_00420">
    <property type="entry name" value="PurL_2"/>
    <property type="match status" value="1"/>
</dbReference>
<dbReference type="InterPro" id="IPR036921">
    <property type="entry name" value="PurM-like_N_sf"/>
</dbReference>
<dbReference type="Gene3D" id="3.30.1330.10">
    <property type="entry name" value="PurM-like, N-terminal domain"/>
    <property type="match status" value="1"/>
</dbReference>
<dbReference type="GO" id="GO:0004642">
    <property type="term" value="F:phosphoribosylformylglycinamidine synthase activity"/>
    <property type="evidence" value="ECO:0007669"/>
    <property type="project" value="InterPro"/>
</dbReference>
<proteinExistence type="inferred from homology"/>
<protein>
    <submittedName>
        <fullName evidence="11">Phosphoribosylformylglycinamidine synthase II</fullName>
    </submittedName>
</protein>
<dbReference type="Pfam" id="PF18072">
    <property type="entry name" value="FGAR-AT_linker"/>
    <property type="match status" value="1"/>
</dbReference>
<dbReference type="GO" id="GO:0006189">
    <property type="term" value="P:'de novo' IMP biosynthetic process"/>
    <property type="evidence" value="ECO:0007669"/>
    <property type="project" value="InterPro"/>
</dbReference>
<keyword evidence="4" id="KW-0547">Nucleotide-binding</keyword>
<dbReference type="CDD" id="cd02203">
    <property type="entry name" value="PurL_repeat1"/>
    <property type="match status" value="1"/>
</dbReference>
<dbReference type="Pfam" id="PF02769">
    <property type="entry name" value="AIRS_C"/>
    <property type="match status" value="1"/>
</dbReference>
<feature type="domain" description="PurM-like C-terminal" evidence="9">
    <location>
        <begin position="214"/>
        <end position="368"/>
    </location>
</feature>
<accession>T0YRR0</accession>
<dbReference type="GO" id="GO:0046872">
    <property type="term" value="F:metal ion binding"/>
    <property type="evidence" value="ECO:0007669"/>
    <property type="project" value="UniProtKB-KW"/>
</dbReference>
<dbReference type="InterPro" id="IPR010074">
    <property type="entry name" value="PRibForGlyAmidine_synth_PurL"/>
</dbReference>
<gene>
    <name evidence="11" type="ORF">B1B_17147</name>
</gene>
<dbReference type="SUPFAM" id="SSF55326">
    <property type="entry name" value="PurM N-terminal domain-like"/>
    <property type="match status" value="1"/>
</dbReference>
<dbReference type="InterPro" id="IPR010918">
    <property type="entry name" value="PurM-like_C_dom"/>
</dbReference>
<evidence type="ECO:0000256" key="3">
    <source>
        <dbReference type="ARBA" id="ARBA00022723"/>
    </source>
</evidence>
<keyword evidence="1" id="KW-0963">Cytoplasm</keyword>
<dbReference type="PANTHER" id="PTHR43555">
    <property type="entry name" value="PHOSPHORIBOSYLFORMYLGLYCINAMIDINE SYNTHASE SUBUNIT PURL"/>
    <property type="match status" value="1"/>
</dbReference>
<keyword evidence="7" id="KW-0460">Magnesium</keyword>
<evidence type="ECO:0000256" key="7">
    <source>
        <dbReference type="ARBA" id="ARBA00022842"/>
    </source>
</evidence>
<evidence type="ECO:0000256" key="5">
    <source>
        <dbReference type="ARBA" id="ARBA00022755"/>
    </source>
</evidence>
<keyword evidence="5" id="KW-0658">Purine biosynthesis</keyword>
<dbReference type="AlphaFoldDB" id="T0YRR0"/>
<keyword evidence="6" id="KW-0067">ATP-binding</keyword>
<dbReference type="InterPro" id="IPR016188">
    <property type="entry name" value="PurM-like_N"/>
</dbReference>
<comment type="caution">
    <text evidence="11">The sequence shown here is derived from an EMBL/GenBank/DDBJ whole genome shotgun (WGS) entry which is preliminary data.</text>
</comment>
<evidence type="ECO:0000259" key="9">
    <source>
        <dbReference type="Pfam" id="PF02769"/>
    </source>
</evidence>
<evidence type="ECO:0000256" key="6">
    <source>
        <dbReference type="ARBA" id="ARBA00022840"/>
    </source>
</evidence>
<evidence type="ECO:0000256" key="4">
    <source>
        <dbReference type="ARBA" id="ARBA00022741"/>
    </source>
</evidence>
<dbReference type="Gene3D" id="1.10.8.750">
    <property type="entry name" value="Phosphoribosylformylglycinamidine synthase, linker domain"/>
    <property type="match status" value="1"/>
</dbReference>
<reference evidence="11" key="2">
    <citation type="journal article" date="2014" name="ISME J.">
        <title>Microbial stratification in low pH oxic and suboxic macroscopic growths along an acid mine drainage.</title>
        <authorList>
            <person name="Mendez-Garcia C."/>
            <person name="Mesa V."/>
            <person name="Sprenger R.R."/>
            <person name="Richter M."/>
            <person name="Diez M.S."/>
            <person name="Solano J."/>
            <person name="Bargiela R."/>
            <person name="Golyshina O.V."/>
            <person name="Manteca A."/>
            <person name="Ramos J.L."/>
            <person name="Gallego J.R."/>
            <person name="Llorente I."/>
            <person name="Martins Dos Santos V.A."/>
            <person name="Jensen O.N."/>
            <person name="Pelaez A.I."/>
            <person name="Sanchez J."/>
            <person name="Ferrer M."/>
        </authorList>
    </citation>
    <scope>NUCLEOTIDE SEQUENCE</scope>
</reference>
<dbReference type="PANTHER" id="PTHR43555:SF1">
    <property type="entry name" value="PHOSPHORIBOSYLFORMYLGLYCINAMIDINE SYNTHASE SUBUNIT PURL"/>
    <property type="match status" value="1"/>
</dbReference>
<dbReference type="InterPro" id="IPR036676">
    <property type="entry name" value="PurM-like_C_sf"/>
</dbReference>
<dbReference type="EMBL" id="AUZY01011456">
    <property type="protein sequence ID" value="EQD34542.1"/>
    <property type="molecule type" value="Genomic_DNA"/>
</dbReference>
<evidence type="ECO:0000259" key="10">
    <source>
        <dbReference type="Pfam" id="PF18072"/>
    </source>
</evidence>
<feature type="non-terminal residue" evidence="11">
    <location>
        <position position="1"/>
    </location>
</feature>
<name>T0YRR0_9ZZZZ</name>